<feature type="region of interest" description="Disordered" evidence="1">
    <location>
        <begin position="84"/>
        <end position="133"/>
    </location>
</feature>
<name>A0A8D9EA41_9HEMI</name>
<dbReference type="EMBL" id="HBUF01462217">
    <property type="protein sequence ID" value="CAG6744210.1"/>
    <property type="molecule type" value="Transcribed_RNA"/>
</dbReference>
<evidence type="ECO:0000256" key="1">
    <source>
        <dbReference type="SAM" id="MobiDB-lite"/>
    </source>
</evidence>
<sequence length="133" mass="15942">MYLHFVLTCFMCFNKITLQAELQHMRKLKFCMMIPLVIRDEVARSPSPHRSRDRYARITILCFYFSCRHKNFFPRKSLREKYSNLNSTMSRRKSRSEPFAIINNNNQKQTKQRPLESMNHETGMTENPSPLFS</sequence>
<evidence type="ECO:0000313" key="2">
    <source>
        <dbReference type="EMBL" id="CAG6744210.1"/>
    </source>
</evidence>
<proteinExistence type="predicted"/>
<dbReference type="AlphaFoldDB" id="A0A8D9EA41"/>
<organism evidence="2">
    <name type="scientific">Cacopsylla melanoneura</name>
    <dbReference type="NCBI Taxonomy" id="428564"/>
    <lineage>
        <taxon>Eukaryota</taxon>
        <taxon>Metazoa</taxon>
        <taxon>Ecdysozoa</taxon>
        <taxon>Arthropoda</taxon>
        <taxon>Hexapoda</taxon>
        <taxon>Insecta</taxon>
        <taxon>Pterygota</taxon>
        <taxon>Neoptera</taxon>
        <taxon>Paraneoptera</taxon>
        <taxon>Hemiptera</taxon>
        <taxon>Sternorrhyncha</taxon>
        <taxon>Psylloidea</taxon>
        <taxon>Psyllidae</taxon>
        <taxon>Psyllinae</taxon>
        <taxon>Cacopsylla</taxon>
    </lineage>
</organism>
<protein>
    <submittedName>
        <fullName evidence="2">Uncharacterized protein</fullName>
    </submittedName>
</protein>
<reference evidence="2" key="1">
    <citation type="submission" date="2021-05" db="EMBL/GenBank/DDBJ databases">
        <authorList>
            <person name="Alioto T."/>
            <person name="Alioto T."/>
            <person name="Gomez Garrido J."/>
        </authorList>
    </citation>
    <scope>NUCLEOTIDE SEQUENCE</scope>
</reference>
<feature type="compositionally biased region" description="Polar residues" evidence="1">
    <location>
        <begin position="120"/>
        <end position="133"/>
    </location>
</feature>
<accession>A0A8D9EA41</accession>